<dbReference type="AlphaFoldDB" id="A0A916RHK5"/>
<evidence type="ECO:0000313" key="2">
    <source>
        <dbReference type="Proteomes" id="UP000596977"/>
    </source>
</evidence>
<evidence type="ECO:0000313" key="1">
    <source>
        <dbReference type="EMBL" id="GGA54554.1"/>
    </source>
</evidence>
<keyword evidence="2" id="KW-1185">Reference proteome</keyword>
<comment type="caution">
    <text evidence="1">The sequence shown here is derived from an EMBL/GenBank/DDBJ whole genome shotgun (WGS) entry which is preliminary data.</text>
</comment>
<gene>
    <name evidence="1" type="ORF">GCM10011499_25930</name>
</gene>
<reference evidence="1 2" key="1">
    <citation type="journal article" date="2014" name="Int. J. Syst. Evol. Microbiol.">
        <title>Complete genome sequence of Corynebacterium casei LMG S-19264T (=DSM 44701T), isolated from a smear-ripened cheese.</title>
        <authorList>
            <consortium name="US DOE Joint Genome Institute (JGI-PGF)"/>
            <person name="Walter F."/>
            <person name="Albersmeier A."/>
            <person name="Kalinowski J."/>
            <person name="Ruckert C."/>
        </authorList>
    </citation>
    <scope>NUCLEOTIDE SEQUENCE [LARGE SCALE GENOMIC DNA]</scope>
    <source>
        <strain evidence="1 2">CGMCC 1.15896</strain>
    </source>
</reference>
<organism evidence="1 2">
    <name type="scientific">Pelagibacterium lentulum</name>
    <dbReference type="NCBI Taxonomy" id="2029865"/>
    <lineage>
        <taxon>Bacteria</taxon>
        <taxon>Pseudomonadati</taxon>
        <taxon>Pseudomonadota</taxon>
        <taxon>Alphaproteobacteria</taxon>
        <taxon>Hyphomicrobiales</taxon>
        <taxon>Devosiaceae</taxon>
        <taxon>Pelagibacterium</taxon>
    </lineage>
</organism>
<accession>A0A916RHK5</accession>
<proteinExistence type="predicted"/>
<sequence>MFSDCIHDRTDQGVGTIEQRTDTADGGVNHERIAGFDAKLLQVVGKCFSGDKGGHAGERSQEFEHKPKP</sequence>
<dbReference type="Proteomes" id="UP000596977">
    <property type="component" value="Unassembled WGS sequence"/>
</dbReference>
<protein>
    <submittedName>
        <fullName evidence="1">Uncharacterized protein</fullName>
    </submittedName>
</protein>
<name>A0A916RHK5_9HYPH</name>
<dbReference type="EMBL" id="BMKB01000004">
    <property type="protein sequence ID" value="GGA54554.1"/>
    <property type="molecule type" value="Genomic_DNA"/>
</dbReference>